<dbReference type="Proteomes" id="UP000002484">
    <property type="component" value="Chromosome"/>
</dbReference>
<keyword evidence="3" id="KW-1185">Reference proteome</keyword>
<accession>E3IXH0</accession>
<proteinExistence type="predicted"/>
<sequence length="271" mass="28533">MAGCGLARTAPARSPVSADRVRGSAPLGWAPVGRSAGRDRGSCPCPVGVRFGLRTDLSESGSGPGPGDRFVLGRTVGGPGPAFVKGGDRAAGCQPLRWPKRSAGRRAAQQAADLDAECEVRAMWPLRQSARRDLPGIALVAADEDPCVGGDEDLAPVAGLDREQLFGRQVPGGPPAEPLRAAVRCHGSRTRSRRSRRRRCGVWRRGWRCWLAPAPPSSPCTTDVIDPARAFNRRAWCSGPRRAGGLLGSVLLSQSVRRRRVGRGVGAASGA</sequence>
<dbReference type="AlphaFoldDB" id="E3IXH0"/>
<dbReference type="HOGENOM" id="CLU_1025859_0_0_11"/>
<gene>
    <name evidence="2" type="ordered locus">FraEuI1c_0913</name>
</gene>
<evidence type="ECO:0000256" key="1">
    <source>
        <dbReference type="SAM" id="MobiDB-lite"/>
    </source>
</evidence>
<dbReference type="KEGG" id="fri:FraEuI1c_0913"/>
<reference evidence="2 3" key="1">
    <citation type="submission" date="2010-10" db="EMBL/GenBank/DDBJ databases">
        <title>Complete sequence of Frankia sp. EuI1c.</title>
        <authorList>
            <consortium name="US DOE Joint Genome Institute"/>
            <person name="Lucas S."/>
            <person name="Copeland A."/>
            <person name="Lapidus A."/>
            <person name="Cheng J.-F."/>
            <person name="Bruce D."/>
            <person name="Goodwin L."/>
            <person name="Pitluck S."/>
            <person name="Chertkov O."/>
            <person name="Detter J.C."/>
            <person name="Han C."/>
            <person name="Tapia R."/>
            <person name="Land M."/>
            <person name="Hauser L."/>
            <person name="Jeffries C."/>
            <person name="Kyrpides N."/>
            <person name="Ivanova N."/>
            <person name="Mikhailova N."/>
            <person name="Beauchemin N."/>
            <person name="Sen A."/>
            <person name="Sur S.A."/>
            <person name="Gtari M."/>
            <person name="Wall L."/>
            <person name="Tisa L."/>
            <person name="Woyke T."/>
        </authorList>
    </citation>
    <scope>NUCLEOTIDE SEQUENCE [LARGE SCALE GENOMIC DNA]</scope>
    <source>
        <strain evidence="3">DSM 45817 / CECT 9037 / EuI1c</strain>
    </source>
</reference>
<feature type="region of interest" description="Disordered" evidence="1">
    <location>
        <begin position="1"/>
        <end position="39"/>
    </location>
</feature>
<organism evidence="2 3">
    <name type="scientific">Pseudofrankia inefficax (strain DSM 45817 / CECT 9037 / DDB 130130 / EuI1c)</name>
    <name type="common">Frankia inefficax</name>
    <dbReference type="NCBI Taxonomy" id="298654"/>
    <lineage>
        <taxon>Bacteria</taxon>
        <taxon>Bacillati</taxon>
        <taxon>Actinomycetota</taxon>
        <taxon>Actinomycetes</taxon>
        <taxon>Frankiales</taxon>
        <taxon>Frankiaceae</taxon>
        <taxon>Pseudofrankia</taxon>
    </lineage>
</organism>
<dbReference type="InParanoid" id="E3IXH0"/>
<evidence type="ECO:0000313" key="3">
    <source>
        <dbReference type="Proteomes" id="UP000002484"/>
    </source>
</evidence>
<protein>
    <submittedName>
        <fullName evidence="2">Uncharacterized protein</fullName>
    </submittedName>
</protein>
<evidence type="ECO:0000313" key="2">
    <source>
        <dbReference type="EMBL" id="ADP78987.1"/>
    </source>
</evidence>
<dbReference type="EMBL" id="CP002299">
    <property type="protein sequence ID" value="ADP78987.1"/>
    <property type="molecule type" value="Genomic_DNA"/>
</dbReference>
<name>E3IXH0_PSEI1</name>